<accession>A0A495S9I8</accession>
<evidence type="ECO:0000256" key="1">
    <source>
        <dbReference type="SAM" id="SignalP"/>
    </source>
</evidence>
<name>A0A495S9I8_9FLAO</name>
<protein>
    <submittedName>
        <fullName evidence="2">Uncharacterized protein</fullName>
    </submittedName>
</protein>
<organism evidence="2 3">
    <name type="scientific">Chryseobacterium defluvii</name>
    <dbReference type="NCBI Taxonomy" id="160396"/>
    <lineage>
        <taxon>Bacteria</taxon>
        <taxon>Pseudomonadati</taxon>
        <taxon>Bacteroidota</taxon>
        <taxon>Flavobacteriia</taxon>
        <taxon>Flavobacteriales</taxon>
        <taxon>Weeksellaceae</taxon>
        <taxon>Chryseobacterium group</taxon>
        <taxon>Chryseobacterium</taxon>
    </lineage>
</organism>
<evidence type="ECO:0000313" key="2">
    <source>
        <dbReference type="EMBL" id="RKS96004.1"/>
    </source>
</evidence>
<sequence>MKKNAIILGAILASAFSFAQVGINTTTPNPDAALDVVSTNKGILNTRIALSSTTSPSPLSAHVAGMMVYNTATVSDVTPGLYYNDGSKWVKAGGGAAASATMNVTNQTGNYTALPTDDIILYTTAAGPNPVLTLPTTGVPVGKRIYVSVLGAASVEISPLPRETANQLCYPGQGNILIYTGNAASPWSLISGY</sequence>
<dbReference type="OrthoDB" id="9808953at2"/>
<dbReference type="AlphaFoldDB" id="A0A495S9I8"/>
<dbReference type="Proteomes" id="UP000272428">
    <property type="component" value="Unassembled WGS sequence"/>
</dbReference>
<keyword evidence="3" id="KW-1185">Reference proteome</keyword>
<proteinExistence type="predicted"/>
<evidence type="ECO:0000313" key="3">
    <source>
        <dbReference type="Proteomes" id="UP000272428"/>
    </source>
</evidence>
<feature type="signal peptide" evidence="1">
    <location>
        <begin position="1"/>
        <end position="19"/>
    </location>
</feature>
<gene>
    <name evidence="2" type="ORF">BCF58_3507</name>
</gene>
<feature type="chain" id="PRO_5019799403" evidence="1">
    <location>
        <begin position="20"/>
        <end position="193"/>
    </location>
</feature>
<keyword evidence="1" id="KW-0732">Signal</keyword>
<comment type="caution">
    <text evidence="2">The sequence shown here is derived from an EMBL/GenBank/DDBJ whole genome shotgun (WGS) entry which is preliminary data.</text>
</comment>
<reference evidence="2 3" key="1">
    <citation type="submission" date="2018-10" db="EMBL/GenBank/DDBJ databases">
        <title>Genomic Encyclopedia of Archaeal and Bacterial Type Strains, Phase II (KMG-II): from individual species to whole genera.</title>
        <authorList>
            <person name="Goeker M."/>
        </authorList>
    </citation>
    <scope>NUCLEOTIDE SEQUENCE [LARGE SCALE GENOMIC DNA]</scope>
    <source>
        <strain evidence="2 3">DSM 14219</strain>
    </source>
</reference>
<dbReference type="EMBL" id="RBXB01000004">
    <property type="protein sequence ID" value="RKS96004.1"/>
    <property type="molecule type" value="Genomic_DNA"/>
</dbReference>
<dbReference type="RefSeq" id="WP_147462077.1">
    <property type="nucleotide sequence ID" value="NZ_RBXB01000004.1"/>
</dbReference>